<dbReference type="GO" id="GO:0045454">
    <property type="term" value="P:cell redox homeostasis"/>
    <property type="evidence" value="ECO:0007669"/>
    <property type="project" value="TreeGrafter"/>
</dbReference>
<reference evidence="4 5" key="1">
    <citation type="journal article" date="2016" name="Nat. Commun.">
        <title>Thousands of microbial genomes shed light on interconnected biogeochemical processes in an aquifer system.</title>
        <authorList>
            <person name="Anantharaman K."/>
            <person name="Brown C.T."/>
            <person name="Hug L.A."/>
            <person name="Sharon I."/>
            <person name="Castelle C.J."/>
            <person name="Probst A.J."/>
            <person name="Thomas B.C."/>
            <person name="Singh A."/>
            <person name="Wilkins M.J."/>
            <person name="Karaoz U."/>
            <person name="Brodie E.L."/>
            <person name="Williams K.H."/>
            <person name="Hubbard S.S."/>
            <person name="Banfield J.F."/>
        </authorList>
    </citation>
    <scope>NUCLEOTIDE SEQUENCE [LARGE SCALE GENOMIC DNA]</scope>
</reference>
<dbReference type="InterPro" id="IPR002109">
    <property type="entry name" value="Glutaredoxin"/>
</dbReference>
<evidence type="ECO:0000313" key="5">
    <source>
        <dbReference type="Proteomes" id="UP000179334"/>
    </source>
</evidence>
<dbReference type="InterPro" id="IPR036249">
    <property type="entry name" value="Thioredoxin-like_sf"/>
</dbReference>
<dbReference type="SUPFAM" id="SSF52833">
    <property type="entry name" value="Thioredoxin-like"/>
    <property type="match status" value="1"/>
</dbReference>
<accession>A0A1F6T7B0</accession>
<evidence type="ECO:0000256" key="1">
    <source>
        <dbReference type="SAM" id="MobiDB-lite"/>
    </source>
</evidence>
<evidence type="ECO:0000313" key="4">
    <source>
        <dbReference type="EMBL" id="OGI41014.1"/>
    </source>
</evidence>
<dbReference type="PANTHER" id="PTHR34386">
    <property type="entry name" value="GLUTAREDOXIN"/>
    <property type="match status" value="1"/>
</dbReference>
<feature type="signal peptide" evidence="2">
    <location>
        <begin position="1"/>
        <end position="21"/>
    </location>
</feature>
<evidence type="ECO:0000259" key="3">
    <source>
        <dbReference type="Pfam" id="PF00462"/>
    </source>
</evidence>
<dbReference type="Proteomes" id="UP000179334">
    <property type="component" value="Unassembled WGS sequence"/>
</dbReference>
<dbReference type="EMBL" id="MFSR01000007">
    <property type="protein sequence ID" value="OGI41014.1"/>
    <property type="molecule type" value="Genomic_DNA"/>
</dbReference>
<comment type="caution">
    <text evidence="4">The sequence shown here is derived from an EMBL/GenBank/DDBJ whole genome shotgun (WGS) entry which is preliminary data.</text>
</comment>
<gene>
    <name evidence="4" type="ORF">A2V91_04475</name>
</gene>
<keyword evidence="2" id="KW-0732">Signal</keyword>
<organism evidence="4 5">
    <name type="scientific">Candidatus Muproteobacteria bacterium RBG_16_64_10</name>
    <dbReference type="NCBI Taxonomy" id="1817757"/>
    <lineage>
        <taxon>Bacteria</taxon>
        <taxon>Pseudomonadati</taxon>
        <taxon>Pseudomonadota</taxon>
        <taxon>Candidatus Muproteobacteria</taxon>
    </lineage>
</organism>
<dbReference type="InterPro" id="IPR051548">
    <property type="entry name" value="Grx-like_ET"/>
</dbReference>
<feature type="chain" id="PRO_5009225495" description="Glutaredoxin domain-containing protein" evidence="2">
    <location>
        <begin position="22"/>
        <end position="190"/>
    </location>
</feature>
<feature type="region of interest" description="Disordered" evidence="1">
    <location>
        <begin position="166"/>
        <end position="190"/>
    </location>
</feature>
<dbReference type="AlphaFoldDB" id="A0A1F6T7B0"/>
<evidence type="ECO:0000256" key="2">
    <source>
        <dbReference type="SAM" id="SignalP"/>
    </source>
</evidence>
<protein>
    <recommendedName>
        <fullName evidence="3">Glutaredoxin domain-containing protein</fullName>
    </recommendedName>
</protein>
<dbReference type="Gene3D" id="3.40.30.10">
    <property type="entry name" value="Glutaredoxin"/>
    <property type="match status" value="1"/>
</dbReference>
<dbReference type="CDD" id="cd02976">
    <property type="entry name" value="NrdH"/>
    <property type="match status" value="1"/>
</dbReference>
<dbReference type="PANTHER" id="PTHR34386:SF1">
    <property type="entry name" value="GLUTAREDOXIN-LIKE PROTEIN NRDH"/>
    <property type="match status" value="1"/>
</dbReference>
<dbReference type="Pfam" id="PF00462">
    <property type="entry name" value="Glutaredoxin"/>
    <property type="match status" value="1"/>
</dbReference>
<sequence>MMRVVPLLLLSLVLGVPSALAEKPGARPGYGESSEPPPPKKLYKWIDREGNISYHDQSPPDDSKYKVEERILKGEKTSAKKSAAEPDISRAPVIMYAIPKCLSCDMARTYLQRRKVPFTEKNVEGNRVLIEELKKKAGSLSVPTILVGEKVMQGFLESLLAGELDAAGYPPEPPEGLKTGGESTDAKPSP</sequence>
<proteinExistence type="predicted"/>
<name>A0A1F6T7B0_9PROT</name>
<dbReference type="GO" id="GO:0009055">
    <property type="term" value="F:electron transfer activity"/>
    <property type="evidence" value="ECO:0007669"/>
    <property type="project" value="TreeGrafter"/>
</dbReference>
<feature type="domain" description="Glutaredoxin" evidence="3">
    <location>
        <begin position="93"/>
        <end position="151"/>
    </location>
</feature>
<dbReference type="PROSITE" id="PS51354">
    <property type="entry name" value="GLUTAREDOXIN_2"/>
    <property type="match status" value="1"/>
</dbReference>